<dbReference type="SUPFAM" id="SSF53850">
    <property type="entry name" value="Periplasmic binding protein-like II"/>
    <property type="match status" value="1"/>
</dbReference>
<dbReference type="PANTHER" id="PTHR42941:SF1">
    <property type="entry name" value="SLL1037 PROTEIN"/>
    <property type="match status" value="1"/>
</dbReference>
<proteinExistence type="predicted"/>
<feature type="transmembrane region" description="Helical" evidence="1">
    <location>
        <begin position="9"/>
        <end position="32"/>
    </location>
</feature>
<dbReference type="EMBL" id="JBHRSJ010000001">
    <property type="protein sequence ID" value="MFC2970723.1"/>
    <property type="molecule type" value="Genomic_DNA"/>
</dbReference>
<keyword evidence="1" id="KW-0472">Membrane</keyword>
<dbReference type="Proteomes" id="UP001595457">
    <property type="component" value="Unassembled WGS sequence"/>
</dbReference>
<evidence type="ECO:0000313" key="2">
    <source>
        <dbReference type="EMBL" id="MFC2970723.1"/>
    </source>
</evidence>
<protein>
    <submittedName>
        <fullName evidence="2">TAXI family TRAP transporter solute-binding subunit</fullName>
    </submittedName>
</protein>
<keyword evidence="3" id="KW-1185">Reference proteome</keyword>
<accession>A0ABV7ANT2</accession>
<keyword evidence="1" id="KW-0812">Transmembrane</keyword>
<dbReference type="InterPro" id="IPR011852">
    <property type="entry name" value="TRAP_TAXI"/>
</dbReference>
<comment type="caution">
    <text evidence="2">The sequence shown here is derived from an EMBL/GenBank/DDBJ whole genome shotgun (WGS) entry which is preliminary data.</text>
</comment>
<reference evidence="3" key="1">
    <citation type="journal article" date="2019" name="Int. J. Syst. Evol. Microbiol.">
        <title>The Global Catalogue of Microorganisms (GCM) 10K type strain sequencing project: providing services to taxonomists for standard genome sequencing and annotation.</title>
        <authorList>
            <consortium name="The Broad Institute Genomics Platform"/>
            <consortium name="The Broad Institute Genome Sequencing Center for Infectious Disease"/>
            <person name="Wu L."/>
            <person name="Ma J."/>
        </authorList>
    </citation>
    <scope>NUCLEOTIDE SEQUENCE [LARGE SCALE GENOMIC DNA]</scope>
    <source>
        <strain evidence="3">KCTC 62195</strain>
    </source>
</reference>
<evidence type="ECO:0000256" key="1">
    <source>
        <dbReference type="SAM" id="Phobius"/>
    </source>
</evidence>
<evidence type="ECO:0000313" key="3">
    <source>
        <dbReference type="Proteomes" id="UP001595457"/>
    </source>
</evidence>
<feature type="transmembrane region" description="Helical" evidence="1">
    <location>
        <begin position="334"/>
        <end position="356"/>
    </location>
</feature>
<dbReference type="Pfam" id="PF16868">
    <property type="entry name" value="NMT1_3"/>
    <property type="match status" value="1"/>
</dbReference>
<sequence>MTRFHDLKLYLKAHLWLVPVLAAAVGLFVWALDPAPPSHLRLAAGVEGGGYHAFGERLKARLAAEGIELELVDSGGSTDNLRLLLAADSPVQIGLVQSGAELNLSEEERRRLRGLGALYREPLWLFQRRELKARRLADLIDKRIGIGSDGSGTQPVVLSLFAANGIGRRPGWLPLDSADAVAALNQGKLDAAFFVGPPENPLIQQLARNPRLRLTGIPRAEAYQARFPFLQALTVPPGLLDLAHDSPERPLTTLSPVATLVANASLHPALTPLLLESSRKVLREGSLLDPPDRFPQAEPSGFPLTKEADSYYRTGLPYLQRFLPFRIASVVDRYIVLLIPFLAVLLPLTKLISPIYEWRMRSRIYRWYRHLHEVDALLHDGTLGPRLDEEIARLADIEKELGRVDVPLSFSHELYALHLHVRYMIERLKGLKPSPPE</sequence>
<dbReference type="Gene3D" id="3.40.190.10">
    <property type="entry name" value="Periplasmic binding protein-like II"/>
    <property type="match status" value="2"/>
</dbReference>
<dbReference type="RefSeq" id="WP_377812294.1">
    <property type="nucleotide sequence ID" value="NZ_JBHRSJ010000001.1"/>
</dbReference>
<name>A0ABV7ANT2_9GAMM</name>
<dbReference type="PANTHER" id="PTHR42941">
    <property type="entry name" value="SLL1037 PROTEIN"/>
    <property type="match status" value="1"/>
</dbReference>
<organism evidence="2 3">
    <name type="scientific">Azotobacter bryophylli</name>
    <dbReference type="NCBI Taxonomy" id="1986537"/>
    <lineage>
        <taxon>Bacteria</taxon>
        <taxon>Pseudomonadati</taxon>
        <taxon>Pseudomonadota</taxon>
        <taxon>Gammaproteobacteria</taxon>
        <taxon>Pseudomonadales</taxon>
        <taxon>Pseudomonadaceae</taxon>
        <taxon>Azotobacter</taxon>
    </lineage>
</organism>
<keyword evidence="1" id="KW-1133">Transmembrane helix</keyword>
<gene>
    <name evidence="2" type="ORF">ACFOJE_00655</name>
</gene>